<dbReference type="OrthoDB" id="595476at2"/>
<dbReference type="InterPro" id="IPR035093">
    <property type="entry name" value="RelE/ParE_toxin_dom_sf"/>
</dbReference>
<protein>
    <recommendedName>
        <fullName evidence="4">Type II toxin-antitoxin system RelE/ParE family toxin</fullName>
    </recommendedName>
</protein>
<dbReference type="Proteomes" id="UP000318833">
    <property type="component" value="Unassembled WGS sequence"/>
</dbReference>
<dbReference type="Gene3D" id="3.30.2310.20">
    <property type="entry name" value="RelE-like"/>
    <property type="match status" value="1"/>
</dbReference>
<dbReference type="SUPFAM" id="SSF143011">
    <property type="entry name" value="RelE-like"/>
    <property type="match status" value="1"/>
</dbReference>
<name>A0A554VL13_9FLAO</name>
<organism evidence="2 3">
    <name type="scientific">Aquimarina algiphila</name>
    <dbReference type="NCBI Taxonomy" id="2047982"/>
    <lineage>
        <taxon>Bacteria</taxon>
        <taxon>Pseudomonadati</taxon>
        <taxon>Bacteroidota</taxon>
        <taxon>Flavobacteriia</taxon>
        <taxon>Flavobacteriales</taxon>
        <taxon>Flavobacteriaceae</taxon>
        <taxon>Aquimarina</taxon>
    </lineage>
</organism>
<dbReference type="AlphaFoldDB" id="A0A554VL13"/>
<comment type="caution">
    <text evidence="2">The sequence shown here is derived from an EMBL/GenBank/DDBJ whole genome shotgun (WGS) entry which is preliminary data.</text>
</comment>
<evidence type="ECO:0008006" key="4">
    <source>
        <dbReference type="Google" id="ProtNLM"/>
    </source>
</evidence>
<keyword evidence="1" id="KW-1277">Toxin-antitoxin system</keyword>
<keyword evidence="3" id="KW-1185">Reference proteome</keyword>
<proteinExistence type="predicted"/>
<dbReference type="InterPro" id="IPR007712">
    <property type="entry name" value="RelE/ParE_toxin"/>
</dbReference>
<evidence type="ECO:0000313" key="2">
    <source>
        <dbReference type="EMBL" id="TSE08790.1"/>
    </source>
</evidence>
<accession>A0A554VL13</accession>
<evidence type="ECO:0000313" key="3">
    <source>
        <dbReference type="Proteomes" id="UP000318833"/>
    </source>
</evidence>
<reference evidence="2 3" key="1">
    <citation type="submission" date="2019-07" db="EMBL/GenBank/DDBJ databases">
        <title>The draft genome sequence of Aquimarina algiphila M91.</title>
        <authorList>
            <person name="Meng X."/>
        </authorList>
    </citation>
    <scope>NUCLEOTIDE SEQUENCE [LARGE SCALE GENOMIC DNA]</scope>
    <source>
        <strain evidence="2 3">M91</strain>
    </source>
</reference>
<sequence length="98" mass="11921">MEYQIQVAKEAEKDLSIAICHYKISGLEREFIEDFLYQISYLKSNPHLFQIRYRNVRKLHFNVFNYSIHYLIKGNIVYILRILSHRQEYLNKPNALKK</sequence>
<dbReference type="RefSeq" id="WP_143916474.1">
    <property type="nucleotide sequence ID" value="NZ_CANMXV010000023.1"/>
</dbReference>
<dbReference type="Pfam" id="PF05016">
    <property type="entry name" value="ParE_toxin"/>
    <property type="match status" value="1"/>
</dbReference>
<gene>
    <name evidence="2" type="ORF">FOF46_10830</name>
</gene>
<dbReference type="EMBL" id="VLNR01000019">
    <property type="protein sequence ID" value="TSE08790.1"/>
    <property type="molecule type" value="Genomic_DNA"/>
</dbReference>
<evidence type="ECO:0000256" key="1">
    <source>
        <dbReference type="ARBA" id="ARBA00022649"/>
    </source>
</evidence>